<dbReference type="RefSeq" id="XP_031854144.1">
    <property type="nucleotide sequence ID" value="XM_031998253.1"/>
</dbReference>
<evidence type="ECO:0000313" key="5">
    <source>
        <dbReference type="EMBL" id="VVT53363.1"/>
    </source>
</evidence>
<feature type="compositionally biased region" description="Basic and acidic residues" evidence="3">
    <location>
        <begin position="259"/>
        <end position="277"/>
    </location>
</feature>
<feature type="compositionally biased region" description="Basic and acidic residues" evidence="3">
    <location>
        <begin position="302"/>
        <end position="327"/>
    </location>
</feature>
<feature type="compositionally biased region" description="Basic and acidic residues" evidence="3">
    <location>
        <begin position="136"/>
        <end position="167"/>
    </location>
</feature>
<dbReference type="OrthoDB" id="48651at2759"/>
<feature type="region of interest" description="Disordered" evidence="3">
    <location>
        <begin position="136"/>
        <end position="418"/>
    </location>
</feature>
<evidence type="ECO:0000256" key="1">
    <source>
        <dbReference type="PROSITE-ProRule" id="PRU00176"/>
    </source>
</evidence>
<feature type="compositionally biased region" description="Polar residues" evidence="3">
    <location>
        <begin position="173"/>
        <end position="185"/>
    </location>
</feature>
<evidence type="ECO:0000259" key="4">
    <source>
        <dbReference type="PROSITE" id="PS50102"/>
    </source>
</evidence>
<dbReference type="InterPro" id="IPR035979">
    <property type="entry name" value="RBD_domain_sf"/>
</dbReference>
<dbReference type="SUPFAM" id="SSF54928">
    <property type="entry name" value="RNA-binding domain, RBD"/>
    <property type="match status" value="1"/>
</dbReference>
<dbReference type="SMART" id="SM00360">
    <property type="entry name" value="RRM"/>
    <property type="match status" value="1"/>
</dbReference>
<dbReference type="GeneID" id="43582353"/>
<feature type="compositionally biased region" description="Low complexity" evidence="3">
    <location>
        <begin position="245"/>
        <end position="257"/>
    </location>
</feature>
<dbReference type="AlphaFoldDB" id="A0A5E8BPU1"/>
<dbReference type="GO" id="GO:0003723">
    <property type="term" value="F:RNA binding"/>
    <property type="evidence" value="ECO:0007669"/>
    <property type="project" value="UniProtKB-UniRule"/>
</dbReference>
<evidence type="ECO:0000256" key="2">
    <source>
        <dbReference type="SAM" id="Coils"/>
    </source>
</evidence>
<evidence type="ECO:0000256" key="3">
    <source>
        <dbReference type="SAM" id="MobiDB-lite"/>
    </source>
</evidence>
<sequence length="576" mass="65492">MAPKKQAKKLDIGTFFNPVEESDNWADEVSDLPTEINFERQPVKIAPTVPLRQPPVIPDYPPFVARFLNLDYSVTQEELYDFFGNKYNVVSIRGLDNMGRKGSAMVEFEDRDSLVRALDLDSTPFKNDRNFRVLLPERRNEHRGPRRDAPPSDGKDRDFDNWERRGPLPDSEGGSSSGYKSQNFDRNNDGRERNFDNWGERRGPLPDNEGGFKSRRFNDNDDGKERNFDNWGSRGSLPEGDNEGRFGNNNNNYNKFNRAPREHQEEREFDWNNRRGPLEAAPQRRQFNNNFKNNNNDEEGREFDNWTERKGPLPPIVKDERNYDSWEGKGPSASANADKRDFSNWNDRKGPLRGKPRNAERKNSRDDVFDRDWNADKPAQGVKAAQGNKGNKGGRHNQNENSDATDAATDATATATDDSIVAADAAPKGYKKLHLEPRTVAAGSSNENVPRSAALFGHAKPVDTASKLVEAEEREKKLREQRNKEFAEKLEASKARKQNLNDRSIVENDAVKSFAALNLQEEEGEENSEEKKNVGGETRRKDEPTEAEKILSAEATQDELEGDGWNLVPSKRPGRR</sequence>
<dbReference type="InterPro" id="IPR012677">
    <property type="entry name" value="Nucleotide-bd_a/b_plait_sf"/>
</dbReference>
<evidence type="ECO:0000313" key="6">
    <source>
        <dbReference type="Proteomes" id="UP000398389"/>
    </source>
</evidence>
<keyword evidence="1" id="KW-0694">RNA-binding</keyword>
<proteinExistence type="predicted"/>
<reference evidence="5 6" key="1">
    <citation type="submission" date="2019-09" db="EMBL/GenBank/DDBJ databases">
        <authorList>
            <person name="Brejova B."/>
        </authorList>
    </citation>
    <scope>NUCLEOTIDE SEQUENCE [LARGE SCALE GENOMIC DNA]</scope>
</reference>
<organism evidence="5 6">
    <name type="scientific">Magnusiomyces paraingens</name>
    <dbReference type="NCBI Taxonomy" id="2606893"/>
    <lineage>
        <taxon>Eukaryota</taxon>
        <taxon>Fungi</taxon>
        <taxon>Dikarya</taxon>
        <taxon>Ascomycota</taxon>
        <taxon>Saccharomycotina</taxon>
        <taxon>Dipodascomycetes</taxon>
        <taxon>Dipodascales</taxon>
        <taxon>Dipodascaceae</taxon>
        <taxon>Magnusiomyces</taxon>
    </lineage>
</organism>
<keyword evidence="2" id="KW-0175">Coiled coil</keyword>
<keyword evidence="6" id="KW-1185">Reference proteome</keyword>
<feature type="compositionally biased region" description="Low complexity" evidence="3">
    <location>
        <begin position="404"/>
        <end position="418"/>
    </location>
</feature>
<feature type="compositionally biased region" description="Basic and acidic residues" evidence="3">
    <location>
        <begin position="337"/>
        <end position="350"/>
    </location>
</feature>
<dbReference type="PROSITE" id="PS50102">
    <property type="entry name" value="RRM"/>
    <property type="match status" value="1"/>
</dbReference>
<accession>A0A5E8BPU1</accession>
<feature type="domain" description="RRM" evidence="4">
    <location>
        <begin position="69"/>
        <end position="138"/>
    </location>
</feature>
<dbReference type="Pfam" id="PF00076">
    <property type="entry name" value="RRM_1"/>
    <property type="match status" value="1"/>
</dbReference>
<feature type="compositionally biased region" description="Basic and acidic residues" evidence="3">
    <location>
        <begin position="357"/>
        <end position="375"/>
    </location>
</feature>
<dbReference type="EMBL" id="CABVLU010000003">
    <property type="protein sequence ID" value="VVT53363.1"/>
    <property type="molecule type" value="Genomic_DNA"/>
</dbReference>
<feature type="compositionally biased region" description="Basic and acidic residues" evidence="3">
    <location>
        <begin position="186"/>
        <end position="228"/>
    </location>
</feature>
<protein>
    <recommendedName>
        <fullName evidence="4">RRM domain-containing protein</fullName>
    </recommendedName>
</protein>
<dbReference type="Gene3D" id="3.30.70.330">
    <property type="match status" value="1"/>
</dbReference>
<gene>
    <name evidence="5" type="ORF">SAPINGB_P003536</name>
</gene>
<feature type="coiled-coil region" evidence="2">
    <location>
        <begin position="468"/>
        <end position="503"/>
    </location>
</feature>
<name>A0A5E8BPU1_9ASCO</name>
<dbReference type="InterPro" id="IPR000504">
    <property type="entry name" value="RRM_dom"/>
</dbReference>
<dbReference type="Proteomes" id="UP000398389">
    <property type="component" value="Unassembled WGS sequence"/>
</dbReference>
<feature type="region of interest" description="Disordered" evidence="3">
    <location>
        <begin position="518"/>
        <end position="576"/>
    </location>
</feature>
<feature type="compositionally biased region" description="Basic and acidic residues" evidence="3">
    <location>
        <begin position="529"/>
        <end position="551"/>
    </location>
</feature>